<feature type="compositionally biased region" description="Polar residues" evidence="1">
    <location>
        <begin position="51"/>
        <end position="62"/>
    </location>
</feature>
<dbReference type="Proteomes" id="UP000263642">
    <property type="component" value="Unassembled WGS sequence"/>
</dbReference>
<comment type="caution">
    <text evidence="2">The sequence shown here is derived from an EMBL/GenBank/DDBJ whole genome shotgun (WGS) entry which is preliminary data.</text>
</comment>
<organism evidence="2 3">
    <name type="scientific">Gimesia maris</name>
    <dbReference type="NCBI Taxonomy" id="122"/>
    <lineage>
        <taxon>Bacteria</taxon>
        <taxon>Pseudomonadati</taxon>
        <taxon>Planctomycetota</taxon>
        <taxon>Planctomycetia</taxon>
        <taxon>Planctomycetales</taxon>
        <taxon>Planctomycetaceae</taxon>
        <taxon>Gimesia</taxon>
    </lineage>
</organism>
<proteinExistence type="predicted"/>
<gene>
    <name evidence="2" type="ORF">DIT97_31300</name>
</gene>
<name>A0A3D3RGQ6_9PLAN</name>
<sequence length="62" mass="6867">MIRKSFLGFFCKIQLSERPVMKKLMLCLFCLTCLTLTTSGCSGEPEEGVTGDTTPTPEYTDP</sequence>
<dbReference type="AlphaFoldDB" id="A0A3D3RGQ6"/>
<evidence type="ECO:0000256" key="1">
    <source>
        <dbReference type="SAM" id="MobiDB-lite"/>
    </source>
</evidence>
<dbReference type="EMBL" id="DQAY01000194">
    <property type="protein sequence ID" value="HCO27272.1"/>
    <property type="molecule type" value="Genomic_DNA"/>
</dbReference>
<protein>
    <submittedName>
        <fullName evidence="2">Uncharacterized protein</fullName>
    </submittedName>
</protein>
<accession>A0A3D3RGQ6</accession>
<reference evidence="2 3" key="1">
    <citation type="journal article" date="2018" name="Nat. Biotechnol.">
        <title>A standardized bacterial taxonomy based on genome phylogeny substantially revises the tree of life.</title>
        <authorList>
            <person name="Parks D.H."/>
            <person name="Chuvochina M."/>
            <person name="Waite D.W."/>
            <person name="Rinke C."/>
            <person name="Skarshewski A."/>
            <person name="Chaumeil P.A."/>
            <person name="Hugenholtz P."/>
        </authorList>
    </citation>
    <scope>NUCLEOTIDE SEQUENCE [LARGE SCALE GENOMIC DNA]</scope>
    <source>
        <strain evidence="2">UBA9375</strain>
    </source>
</reference>
<evidence type="ECO:0000313" key="3">
    <source>
        <dbReference type="Proteomes" id="UP000263642"/>
    </source>
</evidence>
<feature type="region of interest" description="Disordered" evidence="1">
    <location>
        <begin position="38"/>
        <end position="62"/>
    </location>
</feature>
<evidence type="ECO:0000313" key="2">
    <source>
        <dbReference type="EMBL" id="HCO27272.1"/>
    </source>
</evidence>